<organism evidence="3 4">
    <name type="scientific">Gymnopus androsaceus JB14</name>
    <dbReference type="NCBI Taxonomy" id="1447944"/>
    <lineage>
        <taxon>Eukaryota</taxon>
        <taxon>Fungi</taxon>
        <taxon>Dikarya</taxon>
        <taxon>Basidiomycota</taxon>
        <taxon>Agaricomycotina</taxon>
        <taxon>Agaricomycetes</taxon>
        <taxon>Agaricomycetidae</taxon>
        <taxon>Agaricales</taxon>
        <taxon>Marasmiineae</taxon>
        <taxon>Omphalotaceae</taxon>
        <taxon>Gymnopus</taxon>
    </lineage>
</organism>
<dbReference type="Proteomes" id="UP000799118">
    <property type="component" value="Unassembled WGS sequence"/>
</dbReference>
<evidence type="ECO:0000259" key="2">
    <source>
        <dbReference type="Pfam" id="PF20231"/>
    </source>
</evidence>
<feature type="region of interest" description="Disordered" evidence="1">
    <location>
        <begin position="1"/>
        <end position="23"/>
    </location>
</feature>
<dbReference type="EMBL" id="ML770153">
    <property type="protein sequence ID" value="KAE9384402.1"/>
    <property type="molecule type" value="Genomic_DNA"/>
</dbReference>
<dbReference type="InterPro" id="IPR046496">
    <property type="entry name" value="DUF6589"/>
</dbReference>
<protein>
    <recommendedName>
        <fullName evidence="2">DUF6589 domain-containing protein</fullName>
    </recommendedName>
</protein>
<gene>
    <name evidence="3" type="ORF">BT96DRAFT_1008120</name>
</gene>
<reference evidence="3" key="1">
    <citation type="journal article" date="2019" name="Environ. Microbiol.">
        <title>Fungal ecological strategies reflected in gene transcription - a case study of two litter decomposers.</title>
        <authorList>
            <person name="Barbi F."/>
            <person name="Kohler A."/>
            <person name="Barry K."/>
            <person name="Baskaran P."/>
            <person name="Daum C."/>
            <person name="Fauchery L."/>
            <person name="Ihrmark K."/>
            <person name="Kuo A."/>
            <person name="LaButti K."/>
            <person name="Lipzen A."/>
            <person name="Morin E."/>
            <person name="Grigoriev I.V."/>
            <person name="Henrissat B."/>
            <person name="Lindahl B."/>
            <person name="Martin F."/>
        </authorList>
    </citation>
    <scope>NUCLEOTIDE SEQUENCE</scope>
    <source>
        <strain evidence="3">JB14</strain>
    </source>
</reference>
<accession>A0A6A4GFR7</accession>
<dbReference type="AlphaFoldDB" id="A0A6A4GFR7"/>
<sequence length="989" mass="111755">MSATTFRIIHSTAEPNTPPPHPGSILFDTPSAIPELDHNPEMSPLSSPFTPITPRDSEPPISRRPYKHIVIPEVPETPEYMVPFTPHTPSPYAILTVTETPECMQALGLPLLQRFSNEDPAPWPRLHAACSEQSNGDDLFSATDNVLDMIHEKFGHGGIGKFLNIILTCQDDQWRTIPLHNWSMKMYDHKYSYPTSKASLKSEREYHFSPLAELGSLHYTCILISSWATRVVGNCLYKDIGDLTKDIGRDTYGFDSDCDLTSRLHASTLNSKDVMEFNMKSYIQQLKECAPTVWFITECIAASRYKGVTIVKKMRLHPLIQASTISLFIVSRNCCAIGYLPLMLGIFHFACKSHVGVKRIYCLLGSCVSNSYARKALESMANASLAQLQEEFRSGVKEGILAYTSTLDNTQEYARVHQHGQGHVNTLCTGCACTAIGMHNSKPKAFCKSDYILRVIQSRRSEMTADSLLADIDWDCMCLVLALHFICALIDYTPELDDYHSSLSKNNTEKEMETQGMKRAILDFDKQKGVDPKTFRDADTLDWYTGNGGSVKAMERARKYGVITQTFQEEDVQEDYETLADRVFTPETWHTRATNLISEAANHYGPPACNDPSSISCIASAAGMYRPAQFKHASFYPTSRTMTLAWNCQALDCWQVELGIPDDSSLLEHFQKLDQEGNLPSLDALVELSLTLVDNYASQNAYQHALSSSQHESAPENLRAPIGEVWTPPTVPPVTEKVPTAHVEEKGFTGDRVLANSILFMMEYGWWVEAKYAVPEGDIGWYWEVMKIWIFVFAGSSNHNYVSLLLEMYCLLAYKSSTDMRDAILDNLLVNVTGELGHWIERDLIQEHYNRWLEDMIQRSGGDFDDNLHCNIISPNLNKIHKSPSQREEFIILLQLFKDECLHLFRKGRSMGHMALNLFNLGYKKLVEGKMDELHRKSTAYARLLEELEKHYNVHNTGETVQLSRPIQPTDPLSTSVDLLDVHMCYDST</sequence>
<keyword evidence="4" id="KW-1185">Reference proteome</keyword>
<feature type="domain" description="DUF6589" evidence="2">
    <location>
        <begin position="459"/>
        <end position="886"/>
    </location>
</feature>
<proteinExistence type="predicted"/>
<evidence type="ECO:0000313" key="3">
    <source>
        <dbReference type="EMBL" id="KAE9384402.1"/>
    </source>
</evidence>
<dbReference type="OrthoDB" id="3033641at2759"/>
<dbReference type="Pfam" id="PF20231">
    <property type="entry name" value="DUF6589"/>
    <property type="match status" value="1"/>
</dbReference>
<evidence type="ECO:0000313" key="4">
    <source>
        <dbReference type="Proteomes" id="UP000799118"/>
    </source>
</evidence>
<evidence type="ECO:0000256" key="1">
    <source>
        <dbReference type="SAM" id="MobiDB-lite"/>
    </source>
</evidence>
<name>A0A6A4GFR7_9AGAR</name>